<dbReference type="AlphaFoldDB" id="A0A9Q3PIQ2"/>
<dbReference type="OrthoDB" id="2273864at2759"/>
<evidence type="ECO:0000313" key="1">
    <source>
        <dbReference type="EMBL" id="MBW0561907.1"/>
    </source>
</evidence>
<evidence type="ECO:0000313" key="2">
    <source>
        <dbReference type="Proteomes" id="UP000765509"/>
    </source>
</evidence>
<gene>
    <name evidence="1" type="ORF">O181_101622</name>
</gene>
<dbReference type="InterPro" id="IPR036397">
    <property type="entry name" value="RNaseH_sf"/>
</dbReference>
<accession>A0A9Q3PIQ2</accession>
<dbReference type="SUPFAM" id="SSF53098">
    <property type="entry name" value="Ribonuclease H-like"/>
    <property type="match status" value="1"/>
</dbReference>
<organism evidence="1 2">
    <name type="scientific">Austropuccinia psidii MF-1</name>
    <dbReference type="NCBI Taxonomy" id="1389203"/>
    <lineage>
        <taxon>Eukaryota</taxon>
        <taxon>Fungi</taxon>
        <taxon>Dikarya</taxon>
        <taxon>Basidiomycota</taxon>
        <taxon>Pucciniomycotina</taxon>
        <taxon>Pucciniomycetes</taxon>
        <taxon>Pucciniales</taxon>
        <taxon>Sphaerophragmiaceae</taxon>
        <taxon>Austropuccinia</taxon>
    </lineage>
</organism>
<sequence>MDWVIALSSGGERSFNALLVLVDRYSKTPMVLPCNEDDTAMDTAIMRWNRVIINTGLFPNIITYHPKTDGLAEIMIQTSEEMIRILCAYGLNLKYSYGFNHDWYTIIPALELAYKTSIHSSTGKTTAMLEKGWNPRPPYDYLKK</sequence>
<evidence type="ECO:0008006" key="3">
    <source>
        <dbReference type="Google" id="ProtNLM"/>
    </source>
</evidence>
<dbReference type="InterPro" id="IPR012337">
    <property type="entry name" value="RNaseH-like_sf"/>
</dbReference>
<reference evidence="1" key="1">
    <citation type="submission" date="2021-03" db="EMBL/GenBank/DDBJ databases">
        <title>Draft genome sequence of rust myrtle Austropuccinia psidii MF-1, a brazilian biotype.</title>
        <authorList>
            <person name="Quecine M.C."/>
            <person name="Pachon D.M.R."/>
            <person name="Bonatelli M.L."/>
            <person name="Correr F.H."/>
            <person name="Franceschini L.M."/>
            <person name="Leite T.F."/>
            <person name="Margarido G.R.A."/>
            <person name="Almeida C.A."/>
            <person name="Ferrarezi J.A."/>
            <person name="Labate C.A."/>
        </authorList>
    </citation>
    <scope>NUCLEOTIDE SEQUENCE</scope>
    <source>
        <strain evidence="1">MF-1</strain>
    </source>
</reference>
<proteinExistence type="predicted"/>
<keyword evidence="2" id="KW-1185">Reference proteome</keyword>
<dbReference type="GO" id="GO:0003676">
    <property type="term" value="F:nucleic acid binding"/>
    <property type="evidence" value="ECO:0007669"/>
    <property type="project" value="InterPro"/>
</dbReference>
<comment type="caution">
    <text evidence="1">The sequence shown here is derived from an EMBL/GenBank/DDBJ whole genome shotgun (WGS) entry which is preliminary data.</text>
</comment>
<dbReference type="Gene3D" id="3.30.420.10">
    <property type="entry name" value="Ribonuclease H-like superfamily/Ribonuclease H"/>
    <property type="match status" value="1"/>
</dbReference>
<protein>
    <recommendedName>
        <fullName evidence="3">Integrase catalytic domain-containing protein</fullName>
    </recommendedName>
</protein>
<dbReference type="Proteomes" id="UP000765509">
    <property type="component" value="Unassembled WGS sequence"/>
</dbReference>
<dbReference type="EMBL" id="AVOT02071715">
    <property type="protein sequence ID" value="MBW0561907.1"/>
    <property type="molecule type" value="Genomic_DNA"/>
</dbReference>
<name>A0A9Q3PIQ2_9BASI</name>